<feature type="compositionally biased region" description="Low complexity" evidence="1">
    <location>
        <begin position="174"/>
        <end position="187"/>
    </location>
</feature>
<feature type="compositionally biased region" description="Polar residues" evidence="1">
    <location>
        <begin position="58"/>
        <end position="77"/>
    </location>
</feature>
<feature type="compositionally biased region" description="Basic and acidic residues" evidence="1">
    <location>
        <begin position="40"/>
        <end position="56"/>
    </location>
</feature>
<sequence>MSQYENDPLNYQSDNLKEQPKHNQNQGKVVFEGGTYSDKPTTETDVERNDDLEYGDHGTTTMTPTNDLPPESSNGTNDFDDDDDDDFDDTVGEDNLPDEDGFNANSDDPTEQELTKTWMGNEKTVHEAGSKGMEGEPMGGQNFGKTELEQKNSSDASDREHHSLGLGNSALQQPSEEISNPPSIESSVDNPPYKKVDD</sequence>
<dbReference type="Proteomes" id="UP000462014">
    <property type="component" value="Unassembled WGS sequence"/>
</dbReference>
<feature type="compositionally biased region" description="Acidic residues" evidence="1">
    <location>
        <begin position="78"/>
        <end position="101"/>
    </location>
</feature>
<dbReference type="EMBL" id="WPIK01000013">
    <property type="protein sequence ID" value="MVN22767.1"/>
    <property type="molecule type" value="Genomic_DNA"/>
</dbReference>
<proteinExistence type="predicted"/>
<name>A0A7K1SZT1_9SPHI</name>
<reference evidence="2 3" key="1">
    <citation type="submission" date="2019-12" db="EMBL/GenBank/DDBJ databases">
        <title>Mucilaginibacter sp. HMF7410 genome sequencing and assembly.</title>
        <authorList>
            <person name="Kang H."/>
            <person name="Cha I."/>
            <person name="Kim H."/>
            <person name="Joh K."/>
        </authorList>
    </citation>
    <scope>NUCLEOTIDE SEQUENCE [LARGE SCALE GENOMIC DNA]</scope>
    <source>
        <strain evidence="2 3">HMF7410</strain>
    </source>
</reference>
<evidence type="ECO:0000313" key="3">
    <source>
        <dbReference type="Proteomes" id="UP000462014"/>
    </source>
</evidence>
<dbReference type="AlphaFoldDB" id="A0A7K1SZT1"/>
<keyword evidence="3" id="KW-1185">Reference proteome</keyword>
<evidence type="ECO:0000313" key="2">
    <source>
        <dbReference type="EMBL" id="MVN22767.1"/>
    </source>
</evidence>
<accession>A0A7K1SZT1</accession>
<dbReference type="RefSeq" id="WP_157568348.1">
    <property type="nucleotide sequence ID" value="NZ_WPIK01000013.1"/>
</dbReference>
<evidence type="ECO:0000256" key="1">
    <source>
        <dbReference type="SAM" id="MobiDB-lite"/>
    </source>
</evidence>
<feature type="region of interest" description="Disordered" evidence="1">
    <location>
        <begin position="1"/>
        <end position="198"/>
    </location>
</feature>
<organism evidence="2 3">
    <name type="scientific">Mucilaginibacter arboris</name>
    <dbReference type="NCBI Taxonomy" id="2682090"/>
    <lineage>
        <taxon>Bacteria</taxon>
        <taxon>Pseudomonadati</taxon>
        <taxon>Bacteroidota</taxon>
        <taxon>Sphingobacteriia</taxon>
        <taxon>Sphingobacteriales</taxon>
        <taxon>Sphingobacteriaceae</taxon>
        <taxon>Mucilaginibacter</taxon>
    </lineage>
</organism>
<comment type="caution">
    <text evidence="2">The sequence shown here is derived from an EMBL/GenBank/DDBJ whole genome shotgun (WGS) entry which is preliminary data.</text>
</comment>
<protein>
    <submittedName>
        <fullName evidence="2">Uncharacterized protein</fullName>
    </submittedName>
</protein>
<feature type="compositionally biased region" description="Basic and acidic residues" evidence="1">
    <location>
        <begin position="146"/>
        <end position="163"/>
    </location>
</feature>
<feature type="compositionally biased region" description="Polar residues" evidence="1">
    <location>
        <begin position="1"/>
        <end position="14"/>
    </location>
</feature>
<gene>
    <name evidence="2" type="ORF">GO621_14660</name>
</gene>